<sequence length="297" mass="32508">MAARTFCTDLALERGEPHEGTALDLRRVLLLAVPHGQWRLRRTAVGLSPLLEEAQAYVYSKSAYALFMDKVEGRGDVPQLMAFPENQVLDGVDEETIAAAMRRWADGGEIGGRVEERTTILVCTDSRRDACCARYGYATYKALVAQADPDKFNILQCNHLGGCRFATSLCVQPNAARYGRLRPEQVPEFLEAIGRGETYLPLSMGRIGLEEPQQVAELAARRFAVTAGGNDGATALSLQRASADEMVFLAEVDGIAVDVTVARRSFERHGNCEAVGSEPANIVFRWVEQSVSRRVAG</sequence>
<dbReference type="AlphaFoldDB" id="A0AA41QM86"/>
<dbReference type="InterPro" id="IPR009737">
    <property type="entry name" value="Aim32/Apd1-like"/>
</dbReference>
<proteinExistence type="predicted"/>
<comment type="caution">
    <text evidence="1">The sequence shown here is derived from an EMBL/GenBank/DDBJ whole genome shotgun (WGS) entry which is preliminary data.</text>
</comment>
<gene>
    <name evidence="1" type="ORF">ML536_11605</name>
</gene>
<evidence type="ECO:0000313" key="1">
    <source>
        <dbReference type="EMBL" id="MCI0127471.1"/>
    </source>
</evidence>
<evidence type="ECO:0008006" key="3">
    <source>
        <dbReference type="Google" id="ProtNLM"/>
    </source>
</evidence>
<dbReference type="RefSeq" id="WP_281735951.1">
    <property type="nucleotide sequence ID" value="NZ_JAKETQ010000001.1"/>
</dbReference>
<dbReference type="SUPFAM" id="SSF52833">
    <property type="entry name" value="Thioredoxin-like"/>
    <property type="match status" value="1"/>
</dbReference>
<dbReference type="EMBL" id="JALAZD010000001">
    <property type="protein sequence ID" value="MCI0127471.1"/>
    <property type="molecule type" value="Genomic_DNA"/>
</dbReference>
<dbReference type="PANTHER" id="PTHR31902">
    <property type="entry name" value="ACTIN PATCHES DISTAL PROTEIN 1"/>
    <property type="match status" value="1"/>
</dbReference>
<keyword evidence="2" id="KW-1185">Reference proteome</keyword>
<accession>A0AA41QM86</accession>
<reference evidence="1" key="1">
    <citation type="submission" date="2022-03" db="EMBL/GenBank/DDBJ databases">
        <title>The complete genome sequence of a Methyloterrigena soli.</title>
        <authorList>
            <person name="Zi Z."/>
        </authorList>
    </citation>
    <scope>NUCLEOTIDE SEQUENCE</scope>
    <source>
        <strain evidence="1">M48</strain>
    </source>
</reference>
<dbReference type="PANTHER" id="PTHR31902:SF22">
    <property type="entry name" value="SLL1203 PROTEIN"/>
    <property type="match status" value="1"/>
</dbReference>
<dbReference type="Proteomes" id="UP001156140">
    <property type="component" value="Unassembled WGS sequence"/>
</dbReference>
<evidence type="ECO:0000313" key="2">
    <source>
        <dbReference type="Proteomes" id="UP001156140"/>
    </source>
</evidence>
<dbReference type="Pfam" id="PF06999">
    <property type="entry name" value="Suc_Fer-like"/>
    <property type="match status" value="1"/>
</dbReference>
<protein>
    <recommendedName>
        <fullName evidence="3">Sucrase ferredoxin</fullName>
    </recommendedName>
</protein>
<dbReference type="InterPro" id="IPR036249">
    <property type="entry name" value="Thioredoxin-like_sf"/>
</dbReference>
<name>A0AA41QM86_9HYPH</name>
<organism evidence="1 2">
    <name type="scientific">Paradevosia shaoguanensis</name>
    <dbReference type="NCBI Taxonomy" id="1335043"/>
    <lineage>
        <taxon>Bacteria</taxon>
        <taxon>Pseudomonadati</taxon>
        <taxon>Pseudomonadota</taxon>
        <taxon>Alphaproteobacteria</taxon>
        <taxon>Hyphomicrobiales</taxon>
        <taxon>Devosiaceae</taxon>
        <taxon>Paradevosia</taxon>
    </lineage>
</organism>
<dbReference type="Gene3D" id="3.40.30.10">
    <property type="entry name" value="Glutaredoxin"/>
    <property type="match status" value="1"/>
</dbReference>